<evidence type="ECO:0000313" key="5">
    <source>
        <dbReference type="Proteomes" id="UP001190700"/>
    </source>
</evidence>
<evidence type="ECO:0000256" key="1">
    <source>
        <dbReference type="SAM" id="MobiDB-lite"/>
    </source>
</evidence>
<evidence type="ECO:0000256" key="2">
    <source>
        <dbReference type="SAM" id="Phobius"/>
    </source>
</evidence>
<protein>
    <recommendedName>
        <fullName evidence="3">CSC1/OSCA1-like 7TM region domain-containing protein</fullName>
    </recommendedName>
</protein>
<reference evidence="4 5" key="1">
    <citation type="journal article" date="2015" name="Genome Biol. Evol.">
        <title>Comparative Genomics of a Bacterivorous Green Alga Reveals Evolutionary Causalities and Consequences of Phago-Mixotrophic Mode of Nutrition.</title>
        <authorList>
            <person name="Burns J.A."/>
            <person name="Paasch A."/>
            <person name="Narechania A."/>
            <person name="Kim E."/>
        </authorList>
    </citation>
    <scope>NUCLEOTIDE SEQUENCE [LARGE SCALE GENOMIC DNA]</scope>
    <source>
        <strain evidence="4 5">PLY_AMNH</strain>
    </source>
</reference>
<keyword evidence="2" id="KW-1133">Transmembrane helix</keyword>
<dbReference type="InterPro" id="IPR003864">
    <property type="entry name" value="CSC1/OSCA1-like_7TM"/>
</dbReference>
<dbReference type="EMBL" id="LGRX02017557">
    <property type="protein sequence ID" value="KAK3260626.1"/>
    <property type="molecule type" value="Genomic_DNA"/>
</dbReference>
<feature type="transmembrane region" description="Helical" evidence="2">
    <location>
        <begin position="309"/>
        <end position="328"/>
    </location>
</feature>
<evidence type="ECO:0000259" key="3">
    <source>
        <dbReference type="Pfam" id="PF02714"/>
    </source>
</evidence>
<dbReference type="Pfam" id="PF02714">
    <property type="entry name" value="RSN1_7TM"/>
    <property type="match status" value="1"/>
</dbReference>
<feature type="domain" description="CSC1/OSCA1-like 7TM region" evidence="3">
    <location>
        <begin position="172"/>
        <end position="359"/>
    </location>
</feature>
<feature type="transmembrane region" description="Helical" evidence="2">
    <location>
        <begin position="89"/>
        <end position="107"/>
    </location>
</feature>
<dbReference type="GO" id="GO:0005886">
    <property type="term" value="C:plasma membrane"/>
    <property type="evidence" value="ECO:0007669"/>
    <property type="project" value="TreeGrafter"/>
</dbReference>
<gene>
    <name evidence="4" type="ORF">CYMTET_30427</name>
</gene>
<feature type="compositionally biased region" description="Basic and acidic residues" evidence="1">
    <location>
        <begin position="590"/>
        <end position="607"/>
    </location>
</feature>
<dbReference type="GO" id="GO:0005227">
    <property type="term" value="F:calcium-activated cation channel activity"/>
    <property type="evidence" value="ECO:0007669"/>
    <property type="project" value="InterPro"/>
</dbReference>
<keyword evidence="2" id="KW-0472">Membrane</keyword>
<evidence type="ECO:0000313" key="4">
    <source>
        <dbReference type="EMBL" id="KAK3260626.1"/>
    </source>
</evidence>
<name>A0AAE0KTY2_9CHLO</name>
<keyword evidence="2" id="KW-0812">Transmembrane</keyword>
<organism evidence="4 5">
    <name type="scientific">Cymbomonas tetramitiformis</name>
    <dbReference type="NCBI Taxonomy" id="36881"/>
    <lineage>
        <taxon>Eukaryota</taxon>
        <taxon>Viridiplantae</taxon>
        <taxon>Chlorophyta</taxon>
        <taxon>Pyramimonadophyceae</taxon>
        <taxon>Pyramimonadales</taxon>
        <taxon>Pyramimonadaceae</taxon>
        <taxon>Cymbomonas</taxon>
    </lineage>
</organism>
<proteinExistence type="predicted"/>
<accession>A0AAE0KTY2</accession>
<keyword evidence="5" id="KW-1185">Reference proteome</keyword>
<dbReference type="AlphaFoldDB" id="A0AAE0KTY2"/>
<dbReference type="PANTHER" id="PTHR13018">
    <property type="entry name" value="PROBABLE MEMBRANE PROTEIN DUF221-RELATED"/>
    <property type="match status" value="1"/>
</dbReference>
<feature type="non-terminal residue" evidence="4">
    <location>
        <position position="1"/>
    </location>
</feature>
<feature type="transmembrane region" description="Helical" evidence="2">
    <location>
        <begin position="205"/>
        <end position="229"/>
    </location>
</feature>
<feature type="transmembrane region" description="Helical" evidence="2">
    <location>
        <begin position="369"/>
        <end position="389"/>
    </location>
</feature>
<feature type="transmembrane region" description="Helical" evidence="2">
    <location>
        <begin position="174"/>
        <end position="193"/>
    </location>
</feature>
<sequence>DVLGAGEECRDKDESCHIEKAPVPSNIFWHNLGKYTLQEIKVRRVVIKTVAITASIFFTVPVSSLQTLLKVKNFKFLGNNALLLNLLEGILPALAITLFIMVLRLWLVASRSRRGCPPESSDIEDGNFYAISFCSAANANILSLLSKPSSSKPSSSKLYSAASSSEPWQGIKLYRFYMVFIFISGLLGEDYFDYMQKIIFDPRKLLLVFGAAVPLAANHFIFFTIIKIANAINELSSPLKAVLHMIGLASAGSKAEKRELWDPLYPSYYDKHIPSSDTFIRYGEQIPFLVTMFSIGAVYVSITPLQLPCMTLFFFTQLGYFRFKVMFWHVKVYESRGEQWWNMLDVLQYVLLIRHALLFCVLHHRGADIASYIIIGLAVITQAFLLHVFKSYPSVSKATTPMEAMNWASEHEMGVEAGSNHGRDEDEMFESAFTVFVPVAMHTAAMPHAFVRRPVHEPPGGAEAKLAKDASAELAKQKLAAKKHPDQRYTLEQVHSAMLRIFEEEEHQKAQEEAASSIEFVKALLPSTVAQWLAPWSESTESGIGDCTAVSTIKASEEGDGAGGHGWFASDWFASTTQTSSDSGDDTDEEIKPESRSADADHVKIDLLEADSWTRPQQRPVPSWADDL</sequence>
<feature type="transmembrane region" description="Helical" evidence="2">
    <location>
        <begin position="45"/>
        <end position="69"/>
    </location>
</feature>
<feature type="region of interest" description="Disordered" evidence="1">
    <location>
        <begin position="576"/>
        <end position="628"/>
    </location>
</feature>
<comment type="caution">
    <text evidence="4">The sequence shown here is derived from an EMBL/GenBank/DDBJ whole genome shotgun (WGS) entry which is preliminary data.</text>
</comment>
<dbReference type="InterPro" id="IPR045122">
    <property type="entry name" value="Csc1-like"/>
</dbReference>
<dbReference type="PANTHER" id="PTHR13018:SF5">
    <property type="entry name" value="RE44586P"/>
    <property type="match status" value="1"/>
</dbReference>
<dbReference type="Proteomes" id="UP001190700">
    <property type="component" value="Unassembled WGS sequence"/>
</dbReference>
<feature type="transmembrane region" description="Helical" evidence="2">
    <location>
        <begin position="340"/>
        <end position="362"/>
    </location>
</feature>